<dbReference type="EMBL" id="CM026425">
    <property type="protein sequence ID" value="KAG0576819.1"/>
    <property type="molecule type" value="Genomic_DNA"/>
</dbReference>
<keyword evidence="3" id="KW-1185">Reference proteome</keyword>
<evidence type="ECO:0000313" key="3">
    <source>
        <dbReference type="Proteomes" id="UP000822688"/>
    </source>
</evidence>
<evidence type="ECO:0008006" key="4">
    <source>
        <dbReference type="Google" id="ProtNLM"/>
    </source>
</evidence>
<accession>A0A8T0I1L2</accession>
<comment type="caution">
    <text evidence="2">The sequence shown here is derived from an EMBL/GenBank/DDBJ whole genome shotgun (WGS) entry which is preliminary data.</text>
</comment>
<dbReference type="AlphaFoldDB" id="A0A8T0I1L2"/>
<protein>
    <recommendedName>
        <fullName evidence="4">Secreted protein</fullName>
    </recommendedName>
</protein>
<evidence type="ECO:0000256" key="1">
    <source>
        <dbReference type="SAM" id="SignalP"/>
    </source>
</evidence>
<gene>
    <name evidence="2" type="ORF">KC19_5G110000</name>
</gene>
<sequence length="92" mass="10289">MRNSNLGQILRIMRLVVHWLTTCKTEPPHTSERLQTQTPSPHAIQNQYTIDIEPHSPETHAVDAEPNAHSITTSTHRIFACVGHSNCDSLAP</sequence>
<reference evidence="2" key="1">
    <citation type="submission" date="2020-06" db="EMBL/GenBank/DDBJ databases">
        <title>WGS assembly of Ceratodon purpureus strain R40.</title>
        <authorList>
            <person name="Carey S.B."/>
            <person name="Jenkins J."/>
            <person name="Shu S."/>
            <person name="Lovell J.T."/>
            <person name="Sreedasyam A."/>
            <person name="Maumus F."/>
            <person name="Tiley G.P."/>
            <person name="Fernandez-Pozo N."/>
            <person name="Barry K."/>
            <person name="Chen C."/>
            <person name="Wang M."/>
            <person name="Lipzen A."/>
            <person name="Daum C."/>
            <person name="Saski C.A."/>
            <person name="Payton A.C."/>
            <person name="Mcbreen J.C."/>
            <person name="Conrad R.E."/>
            <person name="Kollar L.M."/>
            <person name="Olsson S."/>
            <person name="Huttunen S."/>
            <person name="Landis J.B."/>
            <person name="Wickett N.J."/>
            <person name="Johnson M.G."/>
            <person name="Rensing S.A."/>
            <person name="Grimwood J."/>
            <person name="Schmutz J."/>
            <person name="Mcdaniel S.F."/>
        </authorList>
    </citation>
    <scope>NUCLEOTIDE SEQUENCE</scope>
    <source>
        <strain evidence="2">R40</strain>
    </source>
</reference>
<feature type="chain" id="PRO_5035838879" description="Secreted protein" evidence="1">
    <location>
        <begin position="26"/>
        <end position="92"/>
    </location>
</feature>
<feature type="signal peptide" evidence="1">
    <location>
        <begin position="1"/>
        <end position="25"/>
    </location>
</feature>
<proteinExistence type="predicted"/>
<name>A0A8T0I1L2_CERPU</name>
<keyword evidence="1" id="KW-0732">Signal</keyword>
<dbReference type="Proteomes" id="UP000822688">
    <property type="component" value="Chromosome 5"/>
</dbReference>
<evidence type="ECO:0000313" key="2">
    <source>
        <dbReference type="EMBL" id="KAG0576819.1"/>
    </source>
</evidence>
<organism evidence="2 3">
    <name type="scientific">Ceratodon purpureus</name>
    <name type="common">Fire moss</name>
    <name type="synonym">Dicranum purpureum</name>
    <dbReference type="NCBI Taxonomy" id="3225"/>
    <lineage>
        <taxon>Eukaryota</taxon>
        <taxon>Viridiplantae</taxon>
        <taxon>Streptophyta</taxon>
        <taxon>Embryophyta</taxon>
        <taxon>Bryophyta</taxon>
        <taxon>Bryophytina</taxon>
        <taxon>Bryopsida</taxon>
        <taxon>Dicranidae</taxon>
        <taxon>Pseudoditrichales</taxon>
        <taxon>Ditrichaceae</taxon>
        <taxon>Ceratodon</taxon>
    </lineage>
</organism>